<feature type="region of interest" description="Disordered" evidence="1">
    <location>
        <begin position="1"/>
        <end position="100"/>
    </location>
</feature>
<feature type="compositionally biased region" description="Basic and acidic residues" evidence="1">
    <location>
        <begin position="77"/>
        <end position="91"/>
    </location>
</feature>
<reference evidence="2 3" key="1">
    <citation type="submission" date="2023-05" db="EMBL/GenBank/DDBJ databases">
        <title>B98-5 Cell Line De Novo Hybrid Assembly: An Optical Mapping Approach.</title>
        <authorList>
            <person name="Kananen K."/>
            <person name="Auerbach J.A."/>
            <person name="Kautto E."/>
            <person name="Blachly J.S."/>
        </authorList>
    </citation>
    <scope>NUCLEOTIDE SEQUENCE [LARGE SCALE GENOMIC DNA]</scope>
    <source>
        <strain evidence="2">B95-8</strain>
        <tissue evidence="2">Cell line</tissue>
    </source>
</reference>
<organism evidence="2 3">
    <name type="scientific">Saguinus oedipus</name>
    <name type="common">Cotton-top tamarin</name>
    <name type="synonym">Oedipomidas oedipus</name>
    <dbReference type="NCBI Taxonomy" id="9490"/>
    <lineage>
        <taxon>Eukaryota</taxon>
        <taxon>Metazoa</taxon>
        <taxon>Chordata</taxon>
        <taxon>Craniata</taxon>
        <taxon>Vertebrata</taxon>
        <taxon>Euteleostomi</taxon>
        <taxon>Mammalia</taxon>
        <taxon>Eutheria</taxon>
        <taxon>Euarchontoglires</taxon>
        <taxon>Primates</taxon>
        <taxon>Haplorrhini</taxon>
        <taxon>Platyrrhini</taxon>
        <taxon>Cebidae</taxon>
        <taxon>Callitrichinae</taxon>
        <taxon>Saguinus</taxon>
    </lineage>
</organism>
<feature type="non-terminal residue" evidence="2">
    <location>
        <position position="1"/>
    </location>
</feature>
<evidence type="ECO:0000256" key="1">
    <source>
        <dbReference type="SAM" id="MobiDB-lite"/>
    </source>
</evidence>
<name>A0ABQ9VYI3_SAGOE</name>
<proteinExistence type="predicted"/>
<keyword evidence="3" id="KW-1185">Reference proteome</keyword>
<evidence type="ECO:0000313" key="3">
    <source>
        <dbReference type="Proteomes" id="UP001266305"/>
    </source>
</evidence>
<gene>
    <name evidence="2" type="ORF">P7K49_008697</name>
</gene>
<sequence>AGMCLLTNERRAPARTARPPLRLRRPAAARCQVAGEGAAARGAGGRREARAAGLRPSERREGAGSGHFSDSLYLPGKEGRKERRKEARKEGTAPSPCGCTGRRAALAAAGWTRARWGWGC</sequence>
<evidence type="ECO:0000313" key="2">
    <source>
        <dbReference type="EMBL" id="KAK2114431.1"/>
    </source>
</evidence>
<feature type="compositionally biased region" description="Basic and acidic residues" evidence="1">
    <location>
        <begin position="45"/>
        <end position="62"/>
    </location>
</feature>
<protein>
    <submittedName>
        <fullName evidence="2">Uncharacterized protein</fullName>
    </submittedName>
</protein>
<dbReference type="Proteomes" id="UP001266305">
    <property type="component" value="Unassembled WGS sequence"/>
</dbReference>
<dbReference type="EMBL" id="JASSZA010000004">
    <property type="protein sequence ID" value="KAK2114431.1"/>
    <property type="molecule type" value="Genomic_DNA"/>
</dbReference>
<accession>A0ABQ9VYI3</accession>
<comment type="caution">
    <text evidence="2">The sequence shown here is derived from an EMBL/GenBank/DDBJ whole genome shotgun (WGS) entry which is preliminary data.</text>
</comment>
<feature type="compositionally biased region" description="Low complexity" evidence="1">
    <location>
        <begin position="28"/>
        <end position="41"/>
    </location>
</feature>